<dbReference type="Gene3D" id="3.60.21.10">
    <property type="match status" value="1"/>
</dbReference>
<feature type="domain" description="Calcineurin-like phosphoesterase" evidence="3">
    <location>
        <begin position="29"/>
        <end position="191"/>
    </location>
</feature>
<evidence type="ECO:0000256" key="2">
    <source>
        <dbReference type="ARBA" id="ARBA00022801"/>
    </source>
</evidence>
<keyword evidence="5" id="KW-1185">Reference proteome</keyword>
<dbReference type="InterPro" id="IPR004843">
    <property type="entry name" value="Calcineurin-like_PHP"/>
</dbReference>
<evidence type="ECO:0000313" key="5">
    <source>
        <dbReference type="Proteomes" id="UP000607397"/>
    </source>
</evidence>
<dbReference type="EMBL" id="WVIC01000025">
    <property type="protein sequence ID" value="NCJ07397.1"/>
    <property type="molecule type" value="Genomic_DNA"/>
</dbReference>
<dbReference type="GO" id="GO:0009245">
    <property type="term" value="P:lipid A biosynthetic process"/>
    <property type="evidence" value="ECO:0007669"/>
    <property type="project" value="TreeGrafter"/>
</dbReference>
<accession>A0A8K2A0Y5</accession>
<dbReference type="SUPFAM" id="SSF56300">
    <property type="entry name" value="Metallo-dependent phosphatases"/>
    <property type="match status" value="1"/>
</dbReference>
<dbReference type="Pfam" id="PF00149">
    <property type="entry name" value="Metallophos"/>
    <property type="match status" value="1"/>
</dbReference>
<reference evidence="4" key="1">
    <citation type="submission" date="2019-12" db="EMBL/GenBank/DDBJ databases">
        <title>High-Quality draft genome sequences of three cyanobacteria isolated from the limestone walls of the Old Cathedral of Coimbra.</title>
        <authorList>
            <person name="Tiago I."/>
            <person name="Soares F."/>
            <person name="Portugal A."/>
        </authorList>
    </citation>
    <scope>NUCLEOTIDE SEQUENCE [LARGE SCALE GENOMIC DNA]</scope>
    <source>
        <strain evidence="4">C</strain>
    </source>
</reference>
<name>A0A8K2A0Y5_9CYAN</name>
<gene>
    <name evidence="4" type="ORF">GS597_12940</name>
</gene>
<dbReference type="PANTHER" id="PTHR31302">
    <property type="entry name" value="TRANSMEMBRANE PROTEIN WITH METALLOPHOSPHOESTERASE DOMAIN-RELATED"/>
    <property type="match status" value="1"/>
</dbReference>
<proteinExistence type="predicted"/>
<dbReference type="GO" id="GO:0046872">
    <property type="term" value="F:metal ion binding"/>
    <property type="evidence" value="ECO:0007669"/>
    <property type="project" value="UniProtKB-KW"/>
</dbReference>
<evidence type="ECO:0000256" key="1">
    <source>
        <dbReference type="ARBA" id="ARBA00022723"/>
    </source>
</evidence>
<dbReference type="Proteomes" id="UP000607397">
    <property type="component" value="Unassembled WGS sequence"/>
</dbReference>
<keyword evidence="2" id="KW-0378">Hydrolase</keyword>
<evidence type="ECO:0000259" key="3">
    <source>
        <dbReference type="Pfam" id="PF00149"/>
    </source>
</evidence>
<organism evidence="4 5">
    <name type="scientific">Petrachloros mirabilis ULC683</name>
    <dbReference type="NCBI Taxonomy" id="2781853"/>
    <lineage>
        <taxon>Bacteria</taxon>
        <taxon>Bacillati</taxon>
        <taxon>Cyanobacteriota</taxon>
        <taxon>Cyanophyceae</taxon>
        <taxon>Synechococcales</taxon>
        <taxon>Petrachlorosaceae</taxon>
        <taxon>Petrachloros</taxon>
        <taxon>Petrachloros mirabilis</taxon>
    </lineage>
</organism>
<dbReference type="GO" id="GO:0016020">
    <property type="term" value="C:membrane"/>
    <property type="evidence" value="ECO:0007669"/>
    <property type="project" value="GOC"/>
</dbReference>
<sequence length="295" mass="33217">MYSLLGGSLRVERLTVPIRNLPPALAGLQIAQLSDLHFDGLRLSERLLHQAIAATNAAKPDLVVLTGDYVTDEPDPIYGLADHLRSLQSRLGTYAILGNHDLLYARSQPMITKALGDVDIRVLWDEVIYPFGEDLALVGLRDYWSPRFNPAPVMQQIPAEMPRIVLSHNPDSAKSLQRWRVDLQLSGHTHGGQVIIPGVGPIVMEMKKLRQQLSKPMQRWVKHLTQGCDKVVQHWEWAHGLHQVQDNWLYVNRGLGTYLPGRLFCPPEVTLITLVRCHPYSGNRYQAEVAVSISR</sequence>
<dbReference type="InterPro" id="IPR029052">
    <property type="entry name" value="Metallo-depent_PP-like"/>
</dbReference>
<dbReference type="AlphaFoldDB" id="A0A8K2A0Y5"/>
<evidence type="ECO:0000313" key="4">
    <source>
        <dbReference type="EMBL" id="NCJ07397.1"/>
    </source>
</evidence>
<comment type="caution">
    <text evidence="4">The sequence shown here is derived from an EMBL/GenBank/DDBJ whole genome shotgun (WGS) entry which is preliminary data.</text>
</comment>
<dbReference type="RefSeq" id="WP_161825866.1">
    <property type="nucleotide sequence ID" value="NZ_WVIC01000025.1"/>
</dbReference>
<dbReference type="PANTHER" id="PTHR31302:SF31">
    <property type="entry name" value="PHOSPHODIESTERASE YAEI"/>
    <property type="match status" value="1"/>
</dbReference>
<dbReference type="InterPro" id="IPR051158">
    <property type="entry name" value="Metallophosphoesterase_sf"/>
</dbReference>
<protein>
    <submittedName>
        <fullName evidence="4">Metallophosphoesterase</fullName>
    </submittedName>
</protein>
<dbReference type="CDD" id="cd07385">
    <property type="entry name" value="MPP_YkuE_C"/>
    <property type="match status" value="1"/>
</dbReference>
<keyword evidence="1" id="KW-0479">Metal-binding</keyword>
<dbReference type="GO" id="GO:0008758">
    <property type="term" value="F:UDP-2,3-diacylglucosamine hydrolase activity"/>
    <property type="evidence" value="ECO:0007669"/>
    <property type="project" value="TreeGrafter"/>
</dbReference>